<evidence type="ECO:0000313" key="2">
    <source>
        <dbReference type="EMBL" id="EHL08659.1"/>
    </source>
</evidence>
<dbReference type="Proteomes" id="UP000004416">
    <property type="component" value="Unassembled WGS sequence"/>
</dbReference>
<dbReference type="PANTHER" id="PTHR35340:SF10">
    <property type="entry name" value="CYTOPLASMIC PROTEIN"/>
    <property type="match status" value="1"/>
</dbReference>
<dbReference type="Pfam" id="PF05935">
    <property type="entry name" value="Arylsulfotrans"/>
    <property type="match status" value="1"/>
</dbReference>
<dbReference type="HOGENOM" id="CLU_026701_0_0_9"/>
<comment type="caution">
    <text evidence="2">The sequence shown here is derived from an EMBL/GenBank/DDBJ whole genome shotgun (WGS) entry which is preliminary data.</text>
</comment>
<dbReference type="Pfam" id="PF17425">
    <property type="entry name" value="Arylsulfotran_N"/>
    <property type="match status" value="1"/>
</dbReference>
<dbReference type="PANTHER" id="PTHR35340">
    <property type="entry name" value="PQQ ENZYME REPEAT PROTEIN-RELATED"/>
    <property type="match status" value="1"/>
</dbReference>
<dbReference type="InterPro" id="IPR035391">
    <property type="entry name" value="Arylsulfotran_N"/>
</dbReference>
<reference evidence="2 3" key="1">
    <citation type="submission" date="2011-08" db="EMBL/GenBank/DDBJ databases">
        <authorList>
            <person name="Weinstock G."/>
            <person name="Sodergren E."/>
            <person name="Clifton S."/>
            <person name="Fulton L."/>
            <person name="Fulton B."/>
            <person name="Courtney L."/>
            <person name="Fronick C."/>
            <person name="Harrison M."/>
            <person name="Strong C."/>
            <person name="Farmer C."/>
            <person name="Delahaunty K."/>
            <person name="Markovic C."/>
            <person name="Hall O."/>
            <person name="Minx P."/>
            <person name="Tomlinson C."/>
            <person name="Mitreva M."/>
            <person name="Hou S."/>
            <person name="Chen J."/>
            <person name="Wollam A."/>
            <person name="Pepin K.H."/>
            <person name="Johnson M."/>
            <person name="Bhonagiri V."/>
            <person name="Zhang X."/>
            <person name="Suruliraj S."/>
            <person name="Warren W."/>
            <person name="Chinwalla A."/>
            <person name="Mardis E.R."/>
            <person name="Wilson R.K."/>
        </authorList>
    </citation>
    <scope>NUCLEOTIDE SEQUENCE [LARGE SCALE GENOMIC DNA]</scope>
    <source>
        <strain evidence="2 3">DP7</strain>
    </source>
</reference>
<evidence type="ECO:0000313" key="3">
    <source>
        <dbReference type="Proteomes" id="UP000004416"/>
    </source>
</evidence>
<dbReference type="EMBL" id="AFZX01000018">
    <property type="protein sequence ID" value="EHL08659.1"/>
    <property type="molecule type" value="Genomic_DNA"/>
</dbReference>
<protein>
    <recommendedName>
        <fullName evidence="1">Arylsulfotransferase N-terminal domain-containing protein</fullName>
    </recommendedName>
</protein>
<evidence type="ECO:0000259" key="1">
    <source>
        <dbReference type="Pfam" id="PF17425"/>
    </source>
</evidence>
<dbReference type="PATRIC" id="fig|537010.4.peg.594"/>
<name>G9XI66_DESHA</name>
<gene>
    <name evidence="2" type="ORF">HMPREF0322_00642</name>
</gene>
<accession>G9XI66</accession>
<dbReference type="AlphaFoldDB" id="G9XI66"/>
<dbReference type="InterPro" id="IPR010262">
    <property type="entry name" value="Arylsulfotransferase_bact"/>
</dbReference>
<sequence>MEVLRTYLNTEKHLITLQAESEERFLAELRAGNYTAESPLVVKNPYIINPLAAVICFNTDEETTAEITVKGKAIEGDLSHTFAAAKEHVLPVYGLYDDYVNTVVIKLSNGKTSEVKIEVEELNVNKALYCRTTPEYFGKDFMLISTTTPLIESARTVGFDYAGDLRWCITNLQSWDIKKLENGRLLYTSHRTVQKPYYNVGVMEMDFCGKIYKEYRLPGGYHHDAVELENGNILAASDNDFNDSVEDFVVEIERATGAVIKSWDLQKILPRGQGKAGDWNHHDWFHNNAVWYDKPTNSITMSGRHMDAVINFDYDSGALNWILGDPEGWSEEWQKYFFKNVTKGDFDWQYEQHAARILPNGDVFLFDNGTYRSKNEATRVDPEQNFSRGVIYRIDTDKMEIEQVWQYGKERGAEFYSPYICNVDYYGEGHYMVHSGGIATYRGKHTDGLGAMLLNKYKDEHIHLTLESITVEVQNDQLKYELKVQGGNYYRARRVSPYDEKTNLVLGKGELLGGFGVTPEFMKVNFKDAETELSEKHNLNVILEEDRLAIRASFREGSQVFLELKGAEQSKFYNIPTEVHDVTAACVSFEEQNDNDFQFYVSREGLSGEFGIYLNIDSKRYDTHLSVKL</sequence>
<dbReference type="InterPro" id="IPR053143">
    <property type="entry name" value="Arylsulfate_ST"/>
</dbReference>
<dbReference type="Gene3D" id="2.60.40.3100">
    <property type="entry name" value="Arylsulphate sulphotransferase monomer, N-terminal domain"/>
    <property type="match status" value="1"/>
</dbReference>
<dbReference type="GO" id="GO:0004062">
    <property type="term" value="F:aryl sulfotransferase activity"/>
    <property type="evidence" value="ECO:0007669"/>
    <property type="project" value="InterPro"/>
</dbReference>
<proteinExistence type="predicted"/>
<organism evidence="2 3">
    <name type="scientific">Desulfitobacterium hafniense DP7</name>
    <dbReference type="NCBI Taxonomy" id="537010"/>
    <lineage>
        <taxon>Bacteria</taxon>
        <taxon>Bacillati</taxon>
        <taxon>Bacillota</taxon>
        <taxon>Clostridia</taxon>
        <taxon>Eubacteriales</taxon>
        <taxon>Desulfitobacteriaceae</taxon>
        <taxon>Desulfitobacterium</taxon>
    </lineage>
</organism>
<dbReference type="InterPro" id="IPR038477">
    <property type="entry name" value="ASST_N_sf"/>
</dbReference>
<feature type="domain" description="Arylsulfotransferase N-terminal" evidence="1">
    <location>
        <begin position="40"/>
        <end position="117"/>
    </location>
</feature>